<reference evidence="2 3" key="1">
    <citation type="submission" date="2022-04" db="EMBL/GenBank/DDBJ databases">
        <title>Identification of a novel bacterium isolated from mangrove sediments.</title>
        <authorList>
            <person name="Pan X."/>
        </authorList>
    </citation>
    <scope>NUCLEOTIDE SEQUENCE [LARGE SCALE GENOMIC DNA]</scope>
    <source>
        <strain evidence="2 3">B2638</strain>
    </source>
</reference>
<name>A0ABT0BLP9_9SPHN</name>
<feature type="non-terminal residue" evidence="2">
    <location>
        <position position="66"/>
    </location>
</feature>
<organism evidence="2 3">
    <name type="scientific">Novosphingobium beihaiensis</name>
    <dbReference type="NCBI Taxonomy" id="2930389"/>
    <lineage>
        <taxon>Bacteria</taxon>
        <taxon>Pseudomonadati</taxon>
        <taxon>Pseudomonadota</taxon>
        <taxon>Alphaproteobacteria</taxon>
        <taxon>Sphingomonadales</taxon>
        <taxon>Sphingomonadaceae</taxon>
        <taxon>Novosphingobium</taxon>
    </lineage>
</organism>
<feature type="chain" id="PRO_5046269854" evidence="1">
    <location>
        <begin position="24"/>
        <end position="66"/>
    </location>
</feature>
<keyword evidence="3" id="KW-1185">Reference proteome</keyword>
<evidence type="ECO:0000256" key="1">
    <source>
        <dbReference type="SAM" id="SignalP"/>
    </source>
</evidence>
<gene>
    <name evidence="2" type="ORF">MTR66_03550</name>
</gene>
<dbReference type="RefSeq" id="WP_243918003.1">
    <property type="nucleotide sequence ID" value="NZ_JALHLG010000004.1"/>
</dbReference>
<protein>
    <submittedName>
        <fullName evidence="2">Uncharacterized protein</fullName>
    </submittedName>
</protein>
<evidence type="ECO:0000313" key="2">
    <source>
        <dbReference type="EMBL" id="MCJ2185888.1"/>
    </source>
</evidence>
<comment type="caution">
    <text evidence="2">The sequence shown here is derived from an EMBL/GenBank/DDBJ whole genome shotgun (WGS) entry which is preliminary data.</text>
</comment>
<proteinExistence type="predicted"/>
<accession>A0ABT0BLP9</accession>
<evidence type="ECO:0000313" key="3">
    <source>
        <dbReference type="Proteomes" id="UP001202281"/>
    </source>
</evidence>
<sequence length="66" mass="6568">MAMMRTMVSAILLGTSLGGGVVAAVAAPAAQAEAAPRQAVELADGWRFRFGDESGAVTGPGFDDSG</sequence>
<dbReference type="Proteomes" id="UP001202281">
    <property type="component" value="Unassembled WGS sequence"/>
</dbReference>
<dbReference type="EMBL" id="JALHLG010000004">
    <property type="protein sequence ID" value="MCJ2185888.1"/>
    <property type="molecule type" value="Genomic_DNA"/>
</dbReference>
<keyword evidence="1" id="KW-0732">Signal</keyword>
<feature type="signal peptide" evidence="1">
    <location>
        <begin position="1"/>
        <end position="23"/>
    </location>
</feature>